<dbReference type="AlphaFoldDB" id="A0A0A9WGR3"/>
<protein>
    <submittedName>
        <fullName evidence="2">Dynein heavy chain 1, axonemal</fullName>
    </submittedName>
</protein>
<proteinExistence type="predicted"/>
<dbReference type="GO" id="GO:0007018">
    <property type="term" value="P:microtubule-based movement"/>
    <property type="evidence" value="ECO:0007669"/>
    <property type="project" value="InterPro"/>
</dbReference>
<dbReference type="EMBL" id="GBHO01037018">
    <property type="protein sequence ID" value="JAG06586.1"/>
    <property type="molecule type" value="Transcribed_RNA"/>
</dbReference>
<gene>
    <name evidence="2" type="primary">Dnah1_5</name>
    <name evidence="2" type="ORF">CM83_24995</name>
</gene>
<name>A0A0A9WGR3_LYGHE</name>
<dbReference type="GO" id="GO:0030286">
    <property type="term" value="C:dynein complex"/>
    <property type="evidence" value="ECO:0007669"/>
    <property type="project" value="InterPro"/>
</dbReference>
<dbReference type="Pfam" id="PF12775">
    <property type="entry name" value="AAA_7"/>
    <property type="match status" value="1"/>
</dbReference>
<dbReference type="PANTHER" id="PTHR22878">
    <property type="entry name" value="DYNEIN HEAVY CHAIN 6, AXONEMAL-LIKE-RELATED"/>
    <property type="match status" value="1"/>
</dbReference>
<dbReference type="InterPro" id="IPR003593">
    <property type="entry name" value="AAA+_ATPase"/>
</dbReference>
<dbReference type="SUPFAM" id="SSF52540">
    <property type="entry name" value="P-loop containing nucleoside triphosphate hydrolases"/>
    <property type="match status" value="1"/>
</dbReference>
<feature type="domain" description="AAA+ ATPase" evidence="1">
    <location>
        <begin position="4"/>
        <end position="154"/>
    </location>
</feature>
<dbReference type="GO" id="GO:0045505">
    <property type="term" value="F:dynein intermediate chain binding"/>
    <property type="evidence" value="ECO:0007669"/>
    <property type="project" value="InterPro"/>
</dbReference>
<dbReference type="GO" id="GO:0051959">
    <property type="term" value="F:dynein light intermediate chain binding"/>
    <property type="evidence" value="ECO:0007669"/>
    <property type="project" value="InterPro"/>
</dbReference>
<reference evidence="2" key="2">
    <citation type="submission" date="2014-07" db="EMBL/GenBank/DDBJ databases">
        <authorList>
            <person name="Hull J."/>
        </authorList>
    </citation>
    <scope>NUCLEOTIDE SEQUENCE</scope>
</reference>
<dbReference type="InterPro" id="IPR026983">
    <property type="entry name" value="DHC"/>
</dbReference>
<evidence type="ECO:0000259" key="1">
    <source>
        <dbReference type="SMART" id="SM00382"/>
    </source>
</evidence>
<sequence>MISSDHPALLIGDTGTGKTVMIKTLLRQLPDERYQLNVMQFSAQTSAGHVQRLIDSSCDKRRKGYYGPPINKKLVLFVDDANMPQLEQYGAQPPIELLRQHLDHGGWYNHSKDGIEFRHIVDTLLLCAMGPAGGGRNVLTQRFTRHFNTFCVPSFAQPTLQRIFGALLD</sequence>
<organism evidence="2">
    <name type="scientific">Lygus hesperus</name>
    <name type="common">Western plant bug</name>
    <dbReference type="NCBI Taxonomy" id="30085"/>
    <lineage>
        <taxon>Eukaryota</taxon>
        <taxon>Metazoa</taxon>
        <taxon>Ecdysozoa</taxon>
        <taxon>Arthropoda</taxon>
        <taxon>Hexapoda</taxon>
        <taxon>Insecta</taxon>
        <taxon>Pterygota</taxon>
        <taxon>Neoptera</taxon>
        <taxon>Paraneoptera</taxon>
        <taxon>Hemiptera</taxon>
        <taxon>Heteroptera</taxon>
        <taxon>Panheteroptera</taxon>
        <taxon>Cimicomorpha</taxon>
        <taxon>Miridae</taxon>
        <taxon>Mirini</taxon>
        <taxon>Lygus</taxon>
    </lineage>
</organism>
<dbReference type="PANTHER" id="PTHR22878:SF68">
    <property type="entry name" value="DYNEIN HEAVY CHAIN 6, AXONEMAL-LIKE"/>
    <property type="match status" value="1"/>
</dbReference>
<dbReference type="InterPro" id="IPR027417">
    <property type="entry name" value="P-loop_NTPase"/>
</dbReference>
<evidence type="ECO:0000313" key="2">
    <source>
        <dbReference type="EMBL" id="JAG06586.1"/>
    </source>
</evidence>
<dbReference type="Gene3D" id="3.40.50.300">
    <property type="entry name" value="P-loop containing nucleotide triphosphate hydrolases"/>
    <property type="match status" value="1"/>
</dbReference>
<dbReference type="SMART" id="SM00382">
    <property type="entry name" value="AAA"/>
    <property type="match status" value="1"/>
</dbReference>
<reference evidence="2" key="1">
    <citation type="journal article" date="2014" name="PLoS ONE">
        <title>Transcriptome-Based Identification of ABC Transporters in the Western Tarnished Plant Bug Lygus hesperus.</title>
        <authorList>
            <person name="Hull J.J."/>
            <person name="Chaney K."/>
            <person name="Geib S.M."/>
            <person name="Fabrick J.A."/>
            <person name="Brent C.S."/>
            <person name="Walsh D."/>
            <person name="Lavine L.C."/>
        </authorList>
    </citation>
    <scope>NUCLEOTIDE SEQUENCE</scope>
</reference>
<accession>A0A0A9WGR3</accession>